<feature type="transmembrane region" description="Helical" evidence="1">
    <location>
        <begin position="43"/>
        <end position="62"/>
    </location>
</feature>
<dbReference type="AlphaFoldDB" id="A0A2K1JYA1"/>
<protein>
    <submittedName>
        <fullName evidence="2 3">Uncharacterized protein</fullName>
    </submittedName>
</protein>
<reference evidence="2 4" key="1">
    <citation type="journal article" date="2008" name="Science">
        <title>The Physcomitrella genome reveals evolutionary insights into the conquest of land by plants.</title>
        <authorList>
            <person name="Rensing S."/>
            <person name="Lang D."/>
            <person name="Zimmer A."/>
            <person name="Terry A."/>
            <person name="Salamov A."/>
            <person name="Shapiro H."/>
            <person name="Nishiyama T."/>
            <person name="Perroud P.-F."/>
            <person name="Lindquist E."/>
            <person name="Kamisugi Y."/>
            <person name="Tanahashi T."/>
            <person name="Sakakibara K."/>
            <person name="Fujita T."/>
            <person name="Oishi K."/>
            <person name="Shin-I T."/>
            <person name="Kuroki Y."/>
            <person name="Toyoda A."/>
            <person name="Suzuki Y."/>
            <person name="Hashimoto A."/>
            <person name="Yamaguchi K."/>
            <person name="Sugano A."/>
            <person name="Kohara Y."/>
            <person name="Fujiyama A."/>
            <person name="Anterola A."/>
            <person name="Aoki S."/>
            <person name="Ashton N."/>
            <person name="Barbazuk W.B."/>
            <person name="Barker E."/>
            <person name="Bennetzen J."/>
            <person name="Bezanilla M."/>
            <person name="Blankenship R."/>
            <person name="Cho S.H."/>
            <person name="Dutcher S."/>
            <person name="Estelle M."/>
            <person name="Fawcett J.A."/>
            <person name="Gundlach H."/>
            <person name="Hanada K."/>
            <person name="Heyl A."/>
            <person name="Hicks K.A."/>
            <person name="Hugh J."/>
            <person name="Lohr M."/>
            <person name="Mayer K."/>
            <person name="Melkozernov A."/>
            <person name="Murata T."/>
            <person name="Nelson D."/>
            <person name="Pils B."/>
            <person name="Prigge M."/>
            <person name="Reiss B."/>
            <person name="Renner T."/>
            <person name="Rombauts S."/>
            <person name="Rushton P."/>
            <person name="Sanderfoot A."/>
            <person name="Schween G."/>
            <person name="Shiu S.-H."/>
            <person name="Stueber K."/>
            <person name="Theodoulou F.L."/>
            <person name="Tu H."/>
            <person name="Van de Peer Y."/>
            <person name="Verrier P.J."/>
            <person name="Waters E."/>
            <person name="Wood A."/>
            <person name="Yang L."/>
            <person name="Cove D."/>
            <person name="Cuming A."/>
            <person name="Hasebe M."/>
            <person name="Lucas S."/>
            <person name="Mishler D.B."/>
            <person name="Reski R."/>
            <person name="Grigoriev I."/>
            <person name="Quatrano R.S."/>
            <person name="Boore J.L."/>
        </authorList>
    </citation>
    <scope>NUCLEOTIDE SEQUENCE [LARGE SCALE GENOMIC DNA]</scope>
    <source>
        <strain evidence="3 4">cv. Gransden 2004</strain>
    </source>
</reference>
<evidence type="ECO:0000313" key="4">
    <source>
        <dbReference type="Proteomes" id="UP000006727"/>
    </source>
</evidence>
<dbReference type="Proteomes" id="UP000006727">
    <property type="component" value="Chromosome 10"/>
</dbReference>
<name>A0A2K1JYA1_PHYPA</name>
<reference evidence="2 4" key="2">
    <citation type="journal article" date="2018" name="Plant J.">
        <title>The Physcomitrella patens chromosome-scale assembly reveals moss genome structure and evolution.</title>
        <authorList>
            <person name="Lang D."/>
            <person name="Ullrich K.K."/>
            <person name="Murat F."/>
            <person name="Fuchs J."/>
            <person name="Jenkins J."/>
            <person name="Haas F.B."/>
            <person name="Piednoel M."/>
            <person name="Gundlach H."/>
            <person name="Van Bel M."/>
            <person name="Meyberg R."/>
            <person name="Vives C."/>
            <person name="Morata J."/>
            <person name="Symeonidi A."/>
            <person name="Hiss M."/>
            <person name="Muchero W."/>
            <person name="Kamisugi Y."/>
            <person name="Saleh O."/>
            <person name="Blanc G."/>
            <person name="Decker E.L."/>
            <person name="van Gessel N."/>
            <person name="Grimwood J."/>
            <person name="Hayes R.D."/>
            <person name="Graham S.W."/>
            <person name="Gunter L.E."/>
            <person name="McDaniel S.F."/>
            <person name="Hoernstein S.N.W."/>
            <person name="Larsson A."/>
            <person name="Li F.W."/>
            <person name="Perroud P.F."/>
            <person name="Phillips J."/>
            <person name="Ranjan P."/>
            <person name="Rokshar D.S."/>
            <person name="Rothfels C.J."/>
            <person name="Schneider L."/>
            <person name="Shu S."/>
            <person name="Stevenson D.W."/>
            <person name="Thummler F."/>
            <person name="Tillich M."/>
            <person name="Villarreal Aguilar J.C."/>
            <person name="Widiez T."/>
            <person name="Wong G.K."/>
            <person name="Wymore A."/>
            <person name="Zhang Y."/>
            <person name="Zimmer A.D."/>
            <person name="Quatrano R.S."/>
            <person name="Mayer K.F.X."/>
            <person name="Goodstein D."/>
            <person name="Casacuberta J.M."/>
            <person name="Vandepoele K."/>
            <person name="Reski R."/>
            <person name="Cuming A.C."/>
            <person name="Tuskan G.A."/>
            <person name="Maumus F."/>
            <person name="Salse J."/>
            <person name="Schmutz J."/>
            <person name="Rensing S.A."/>
        </authorList>
    </citation>
    <scope>NUCLEOTIDE SEQUENCE [LARGE SCALE GENOMIC DNA]</scope>
    <source>
        <strain evidence="3 4">cv. Gransden 2004</strain>
    </source>
</reference>
<dbReference type="InParanoid" id="A0A2K1JYA1"/>
<accession>A0A2K1JYA1</accession>
<gene>
    <name evidence="2" type="ORF">PHYPA_013618</name>
</gene>
<keyword evidence="1" id="KW-0812">Transmembrane</keyword>
<keyword evidence="1" id="KW-1133">Transmembrane helix</keyword>
<dbReference type="EMBL" id="ABEU02000010">
    <property type="protein sequence ID" value="PNR46499.1"/>
    <property type="molecule type" value="Genomic_DNA"/>
</dbReference>
<dbReference type="EnsemblPlants" id="Pp3c10_8580V3.1">
    <property type="protein sequence ID" value="PAC:32900628.CDS.1"/>
    <property type="gene ID" value="Pp3c10_8580"/>
</dbReference>
<evidence type="ECO:0000313" key="3">
    <source>
        <dbReference type="EnsemblPlants" id="PAC:32900628.CDS.1"/>
    </source>
</evidence>
<evidence type="ECO:0000313" key="2">
    <source>
        <dbReference type="EMBL" id="PNR46499.1"/>
    </source>
</evidence>
<dbReference type="Gramene" id="Pp3c10_8580V3.1">
    <property type="protein sequence ID" value="PAC:32900628.CDS.1"/>
    <property type="gene ID" value="Pp3c10_8580"/>
</dbReference>
<evidence type="ECO:0000256" key="1">
    <source>
        <dbReference type="SAM" id="Phobius"/>
    </source>
</evidence>
<keyword evidence="4" id="KW-1185">Reference proteome</keyword>
<reference evidence="3" key="3">
    <citation type="submission" date="2020-12" db="UniProtKB">
        <authorList>
            <consortium name="EnsemblPlants"/>
        </authorList>
    </citation>
    <scope>IDENTIFICATION</scope>
</reference>
<organism evidence="2">
    <name type="scientific">Physcomitrium patens</name>
    <name type="common">Spreading-leaved earth moss</name>
    <name type="synonym">Physcomitrella patens</name>
    <dbReference type="NCBI Taxonomy" id="3218"/>
    <lineage>
        <taxon>Eukaryota</taxon>
        <taxon>Viridiplantae</taxon>
        <taxon>Streptophyta</taxon>
        <taxon>Embryophyta</taxon>
        <taxon>Bryophyta</taxon>
        <taxon>Bryophytina</taxon>
        <taxon>Bryopsida</taxon>
        <taxon>Funariidae</taxon>
        <taxon>Funariales</taxon>
        <taxon>Funariaceae</taxon>
        <taxon>Physcomitrium</taxon>
    </lineage>
</organism>
<keyword evidence="1" id="KW-0472">Membrane</keyword>
<sequence length="84" mass="9952">MYILMQLSHYVTRHQQGRWRGMVTLPRKSPLVNTVLKFHGEKWLFVCTCVAHLMQIICSSFFQMLQKHFADQFIWVPANASKKL</sequence>
<proteinExistence type="predicted"/>
<dbReference type="PaxDb" id="3218-PP1S58_158V6.1"/>